<accession>A0AC58JQJ3</accession>
<evidence type="ECO:0000313" key="2">
    <source>
        <dbReference type="RefSeq" id="XP_073808746.1"/>
    </source>
</evidence>
<dbReference type="Proteomes" id="UP000000437">
    <property type="component" value="Chromosome 6"/>
</dbReference>
<name>A0AC58JQJ3_DANRE</name>
<reference evidence="2" key="1">
    <citation type="submission" date="2025-08" db="UniProtKB">
        <authorList>
            <consortium name="RefSeq"/>
        </authorList>
    </citation>
    <scope>IDENTIFICATION</scope>
    <source>
        <strain evidence="2">Tuebingen</strain>
        <tissue evidence="2">Fibroblasts and whole tissue</tissue>
    </source>
</reference>
<keyword evidence="1" id="KW-1185">Reference proteome</keyword>
<dbReference type="RefSeq" id="XP_073808746.1">
    <property type="nucleotide sequence ID" value="XM_073952645.1"/>
</dbReference>
<protein>
    <submittedName>
        <fullName evidence="2">Peptidyl-prolyl cis-trans isomerase FKBP11 isoform X2</fullName>
    </submittedName>
</protein>
<proteinExistence type="predicted"/>
<evidence type="ECO:0000313" key="1">
    <source>
        <dbReference type="Proteomes" id="UP000000437"/>
    </source>
</evidence>
<organism evidence="1 2">
    <name type="scientific">Danio rerio</name>
    <name type="common">Zebrafish</name>
    <name type="synonym">Brachydanio rerio</name>
    <dbReference type="NCBI Taxonomy" id="7955"/>
    <lineage>
        <taxon>Eukaryota</taxon>
        <taxon>Metazoa</taxon>
        <taxon>Chordata</taxon>
        <taxon>Craniata</taxon>
        <taxon>Vertebrata</taxon>
        <taxon>Euteleostomi</taxon>
        <taxon>Actinopterygii</taxon>
        <taxon>Neopterygii</taxon>
        <taxon>Teleostei</taxon>
        <taxon>Ostariophysi</taxon>
        <taxon>Cypriniformes</taxon>
        <taxon>Danionidae</taxon>
        <taxon>Danioninae</taxon>
        <taxon>Danio</taxon>
    </lineage>
</organism>
<sequence>MATRTGIVLIFLAVFAFVAAEDGESKESVIEQLVVETLVMPESCTITSEMGDTLQIHYTGRLMDGKVIDTSLSREPLVVELGKRSVITAWHKQLCLSWV</sequence>
<keyword evidence="2" id="KW-0413">Isomerase</keyword>
<gene>
    <name evidence="2" type="primary">fkbp11</name>
    <name evidence="2" type="synonym">si:dz202l16.2</name>
    <name evidence="2" type="synonym">wu:fd54d02</name>
    <name evidence="2" type="synonym">zgc:110640</name>
</gene>